<name>A0A8X6HKW6_TRICU</name>
<keyword evidence="2" id="KW-0732">Signal</keyword>
<dbReference type="AlphaFoldDB" id="A0A8X6HKW6"/>
<dbReference type="SMART" id="SM00703">
    <property type="entry name" value="NRF"/>
    <property type="match status" value="1"/>
</dbReference>
<dbReference type="PANTHER" id="PTHR11161">
    <property type="entry name" value="O-ACYLTRANSFERASE"/>
    <property type="match status" value="1"/>
</dbReference>
<feature type="signal peptide" evidence="2">
    <location>
        <begin position="1"/>
        <end position="23"/>
    </location>
</feature>
<dbReference type="Proteomes" id="UP000887116">
    <property type="component" value="Unassembled WGS sequence"/>
</dbReference>
<evidence type="ECO:0000256" key="1">
    <source>
        <dbReference type="SAM" id="Phobius"/>
    </source>
</evidence>
<dbReference type="InterPro" id="IPR052728">
    <property type="entry name" value="O2_lipid_transport_reg"/>
</dbReference>
<feature type="transmembrane region" description="Helical" evidence="1">
    <location>
        <begin position="497"/>
        <end position="519"/>
    </location>
</feature>
<sequence>MEFLNICLKIFVVLMVLDTFSCTSHIDSITHSTETITASSGTLVPHVQEDPAVQKWKEAEKGIKKLSNMMVKSILPHAIRASETLNLTTSCSRGLIKFLTGLKQMKLWAFRMLDASGKIPDGILGGSINSLGDYDMCIDTDVPGQFQGQYCLVEVSPPVPPRKRFVSYFEMIPEFINITHPEAVTTEFLRKAMYFHHLNFRTSICVPSTCSKEEIQKITAKIMEFAGIEFDISVPNCEIKVDKFTFSTSEICIIAVLSSLLLLAVIATVTDVVALKLKPGDENYQKELGVYSQNYVILDSEKVLIEIGKILQKKDISLENRTPVKCLLCFSLYTNIRRLLKKDDSPDSIKIFHGMKVITLLWVMLNHTYYYINYQALSSLLKGREATKEVAFQLILNGFLNVETFFFIRLTPPFMFLIACIYLIPYLGSGPVWKETVVDGLTEKCKNYWWANLVYINNFLPNSEMCLNWSWYIPVDTHLYFISLIVLIPLKRNPRLGFIINGGFLAVGTFMTAVSHVYYKLHPTAIAAYVHPE</sequence>
<comment type="caution">
    <text evidence="4">The sequence shown here is derived from an EMBL/GenBank/DDBJ whole genome shotgun (WGS) entry which is preliminary data.</text>
</comment>
<dbReference type="OrthoDB" id="118951at2759"/>
<feature type="transmembrane region" description="Helical" evidence="1">
    <location>
        <begin position="469"/>
        <end position="490"/>
    </location>
</feature>
<dbReference type="InterPro" id="IPR006621">
    <property type="entry name" value="Nose-resist-to-fluoxetine_N"/>
</dbReference>
<dbReference type="EMBL" id="BMAO01018653">
    <property type="protein sequence ID" value="GFR24993.1"/>
    <property type="molecule type" value="Genomic_DNA"/>
</dbReference>
<evidence type="ECO:0000313" key="5">
    <source>
        <dbReference type="Proteomes" id="UP000887116"/>
    </source>
</evidence>
<keyword evidence="1" id="KW-0472">Membrane</keyword>
<keyword evidence="1" id="KW-1133">Transmembrane helix</keyword>
<keyword evidence="1" id="KW-0812">Transmembrane</keyword>
<evidence type="ECO:0000259" key="3">
    <source>
        <dbReference type="SMART" id="SM00703"/>
    </source>
</evidence>
<feature type="transmembrane region" description="Helical" evidence="1">
    <location>
        <begin position="253"/>
        <end position="275"/>
    </location>
</feature>
<reference evidence="4" key="1">
    <citation type="submission" date="2020-07" db="EMBL/GenBank/DDBJ databases">
        <title>Multicomponent nature underlies the extraordinary mechanical properties of spider dragline silk.</title>
        <authorList>
            <person name="Kono N."/>
            <person name="Nakamura H."/>
            <person name="Mori M."/>
            <person name="Yoshida Y."/>
            <person name="Ohtoshi R."/>
            <person name="Malay A.D."/>
            <person name="Moran D.A.P."/>
            <person name="Tomita M."/>
            <person name="Numata K."/>
            <person name="Arakawa K."/>
        </authorList>
    </citation>
    <scope>NUCLEOTIDE SEQUENCE</scope>
</reference>
<evidence type="ECO:0000313" key="4">
    <source>
        <dbReference type="EMBL" id="GFR24993.1"/>
    </source>
</evidence>
<keyword evidence="5" id="KW-1185">Reference proteome</keyword>
<gene>
    <name evidence="4" type="primary">nrf-6</name>
    <name evidence="4" type="ORF">TNCT_12981</name>
</gene>
<dbReference type="PANTHER" id="PTHR11161:SF0">
    <property type="entry name" value="O-ACYLTRANSFERASE LIKE PROTEIN"/>
    <property type="match status" value="1"/>
</dbReference>
<accession>A0A8X6HKW6</accession>
<feature type="chain" id="PRO_5036444474" evidence="2">
    <location>
        <begin position="24"/>
        <end position="533"/>
    </location>
</feature>
<feature type="domain" description="Nose resistant-to-fluoxetine protein N-terminal" evidence="3">
    <location>
        <begin position="88"/>
        <end position="236"/>
    </location>
</feature>
<organism evidence="4 5">
    <name type="scientific">Trichonephila clavata</name>
    <name type="common">Joro spider</name>
    <name type="synonym">Nephila clavata</name>
    <dbReference type="NCBI Taxonomy" id="2740835"/>
    <lineage>
        <taxon>Eukaryota</taxon>
        <taxon>Metazoa</taxon>
        <taxon>Ecdysozoa</taxon>
        <taxon>Arthropoda</taxon>
        <taxon>Chelicerata</taxon>
        <taxon>Arachnida</taxon>
        <taxon>Araneae</taxon>
        <taxon>Araneomorphae</taxon>
        <taxon>Entelegynae</taxon>
        <taxon>Araneoidea</taxon>
        <taxon>Nephilidae</taxon>
        <taxon>Trichonephila</taxon>
    </lineage>
</organism>
<proteinExistence type="predicted"/>
<protein>
    <submittedName>
        <fullName evidence="4">Nose resistant to fluoxetine protein 6</fullName>
    </submittedName>
</protein>
<feature type="transmembrane region" description="Helical" evidence="1">
    <location>
        <begin position="415"/>
        <end position="433"/>
    </location>
</feature>
<dbReference type="Pfam" id="PF20146">
    <property type="entry name" value="NRF"/>
    <property type="match status" value="1"/>
</dbReference>
<evidence type="ECO:0000256" key="2">
    <source>
        <dbReference type="SAM" id="SignalP"/>
    </source>
</evidence>